<keyword evidence="6" id="KW-1185">Reference proteome</keyword>
<dbReference type="InterPro" id="IPR008201">
    <property type="entry name" value="HepT-like"/>
</dbReference>
<sequence>MKFNPDAVQKILAEYLEACRRLKELAQLSFSALAADPHKIASSKYHFIIAIEAAIDLCNHLIAKNNLRVPEDYADTFRVMGENGLIDKDFIYDLANMARFRNRLVHRYWDIDTEQLYNILKNNLGDLDRFLHEIRSNLTKNSV</sequence>
<evidence type="ECO:0000313" key="5">
    <source>
        <dbReference type="EMBL" id="SFR03842.1"/>
    </source>
</evidence>
<name>A0A1I6DEW3_9FIRM</name>
<evidence type="ECO:0000256" key="3">
    <source>
        <dbReference type="ARBA" id="ARBA00022801"/>
    </source>
</evidence>
<keyword evidence="3" id="KW-0378">Hydrolase</keyword>
<dbReference type="Pfam" id="PF01934">
    <property type="entry name" value="HepT-like"/>
    <property type="match status" value="1"/>
</dbReference>
<dbReference type="NCBIfam" id="NF047751">
    <property type="entry name" value="HepT_toxin"/>
    <property type="match status" value="1"/>
</dbReference>
<evidence type="ECO:0000256" key="4">
    <source>
        <dbReference type="ARBA" id="ARBA00024207"/>
    </source>
</evidence>
<dbReference type="PANTHER" id="PTHR33397">
    <property type="entry name" value="UPF0331 PROTEIN YUTE"/>
    <property type="match status" value="1"/>
</dbReference>
<keyword evidence="2" id="KW-0540">Nuclease</keyword>
<protein>
    <submittedName>
        <fullName evidence="5">Uncharacterized conserved protein YutE, UPF0331/DUF86 family</fullName>
    </submittedName>
</protein>
<dbReference type="GO" id="GO:0004540">
    <property type="term" value="F:RNA nuclease activity"/>
    <property type="evidence" value="ECO:0007669"/>
    <property type="project" value="InterPro"/>
</dbReference>
<reference evidence="6" key="1">
    <citation type="submission" date="2016-10" db="EMBL/GenBank/DDBJ databases">
        <authorList>
            <person name="Varghese N."/>
            <person name="Submissions S."/>
        </authorList>
    </citation>
    <scope>NUCLEOTIDE SEQUENCE [LARGE SCALE GENOMIC DNA]</scope>
    <source>
        <strain evidence="6">DSM 3669</strain>
    </source>
</reference>
<comment type="similarity">
    <text evidence="4">Belongs to the HepT RNase toxin family.</text>
</comment>
<dbReference type="Gene3D" id="1.20.120.580">
    <property type="entry name" value="bsu32300-like"/>
    <property type="match status" value="1"/>
</dbReference>
<dbReference type="InterPro" id="IPR037038">
    <property type="entry name" value="HepT-like_sf"/>
</dbReference>
<dbReference type="GO" id="GO:0110001">
    <property type="term" value="C:toxin-antitoxin complex"/>
    <property type="evidence" value="ECO:0007669"/>
    <property type="project" value="InterPro"/>
</dbReference>
<dbReference type="RefSeq" id="WP_092482797.1">
    <property type="nucleotide sequence ID" value="NZ_FOYM01000009.1"/>
</dbReference>
<dbReference type="EMBL" id="FOYM01000009">
    <property type="protein sequence ID" value="SFR03842.1"/>
    <property type="molecule type" value="Genomic_DNA"/>
</dbReference>
<evidence type="ECO:0000313" key="6">
    <source>
        <dbReference type="Proteomes" id="UP000199584"/>
    </source>
</evidence>
<evidence type="ECO:0000256" key="1">
    <source>
        <dbReference type="ARBA" id="ARBA00022649"/>
    </source>
</evidence>
<accession>A0A1I6DEW3</accession>
<dbReference type="InterPro" id="IPR052379">
    <property type="entry name" value="Type_VII_TA_RNase"/>
</dbReference>
<organism evidence="5 6">
    <name type="scientific">Desulfoscipio geothermicus DSM 3669</name>
    <dbReference type="NCBI Taxonomy" id="1121426"/>
    <lineage>
        <taxon>Bacteria</taxon>
        <taxon>Bacillati</taxon>
        <taxon>Bacillota</taxon>
        <taxon>Clostridia</taxon>
        <taxon>Eubacteriales</taxon>
        <taxon>Desulfallaceae</taxon>
        <taxon>Desulfoscipio</taxon>
    </lineage>
</organism>
<dbReference type="STRING" id="39060.SAMN05660706_109104"/>
<evidence type="ECO:0000256" key="2">
    <source>
        <dbReference type="ARBA" id="ARBA00022722"/>
    </source>
</evidence>
<keyword evidence="1" id="KW-1277">Toxin-antitoxin system</keyword>
<dbReference type="SUPFAM" id="SSF81593">
    <property type="entry name" value="Nucleotidyltransferase substrate binding subunit/domain"/>
    <property type="match status" value="1"/>
</dbReference>
<dbReference type="GO" id="GO:0016787">
    <property type="term" value="F:hydrolase activity"/>
    <property type="evidence" value="ECO:0007669"/>
    <property type="project" value="UniProtKB-KW"/>
</dbReference>
<proteinExistence type="inferred from homology"/>
<dbReference type="Proteomes" id="UP000199584">
    <property type="component" value="Unassembled WGS sequence"/>
</dbReference>
<gene>
    <name evidence="5" type="ORF">SAMN05660706_109104</name>
</gene>
<dbReference type="OrthoDB" id="9796612at2"/>
<dbReference type="AlphaFoldDB" id="A0A1I6DEW3"/>
<dbReference type="PANTHER" id="PTHR33397:SF5">
    <property type="entry name" value="RNASE YUTE-RELATED"/>
    <property type="match status" value="1"/>
</dbReference>